<protein>
    <submittedName>
        <fullName evidence="5">Uncharacterized protein</fullName>
    </submittedName>
</protein>
<dbReference type="AlphaFoldDB" id="A0A8H7BT72"/>
<feature type="coiled-coil region" evidence="1">
    <location>
        <begin position="254"/>
        <end position="281"/>
    </location>
</feature>
<dbReference type="EMBL" id="JABAYA010000079">
    <property type="protein sequence ID" value="KAF7726428.1"/>
    <property type="molecule type" value="Genomic_DNA"/>
</dbReference>
<keyword evidence="1" id="KW-0175">Coiled coil</keyword>
<dbReference type="OrthoDB" id="1149618at2759"/>
<proteinExistence type="predicted"/>
<comment type="caution">
    <text evidence="5">The sequence shown here is derived from an EMBL/GenBank/DDBJ whole genome shotgun (WGS) entry which is preliminary data.</text>
</comment>
<keyword evidence="6" id="KW-1185">Reference proteome</keyword>
<dbReference type="PIRSF" id="PIRSF015417">
    <property type="entry name" value="T31B5_30_vWA"/>
    <property type="match status" value="1"/>
</dbReference>
<evidence type="ECO:0000256" key="2">
    <source>
        <dbReference type="SAM" id="MobiDB-lite"/>
    </source>
</evidence>
<dbReference type="Pfam" id="PF11443">
    <property type="entry name" value="DUF2828"/>
    <property type="match status" value="1"/>
</dbReference>
<dbReference type="InterPro" id="IPR036465">
    <property type="entry name" value="vWFA_dom_sf"/>
</dbReference>
<dbReference type="Proteomes" id="UP000605846">
    <property type="component" value="Unassembled WGS sequence"/>
</dbReference>
<evidence type="ECO:0000313" key="5">
    <source>
        <dbReference type="EMBL" id="KAF7726428.1"/>
    </source>
</evidence>
<dbReference type="PANTHER" id="PTHR31373">
    <property type="entry name" value="OS06G0652100 PROTEIN"/>
    <property type="match status" value="1"/>
</dbReference>
<dbReference type="InterPro" id="IPR058580">
    <property type="entry name" value="DUF2828"/>
</dbReference>
<sequence length="776" mass="88766">MSSVNYPSDLPYFDALHDSSLLSKDIAALSIAKDLAKLRFSEIKQKEALPGQAFVDALHETNNYIRTTNGALALKSSRSNCVDLDFQLGNEGGSSEFYFSLLTNAWCEDDLCTLRQIFRTRSIHQGKSAKLRSYLAYGWLLEHHPQTALKNLHLLVTGTIEENRKPKREQSAKDADWEIVEEKKRFKSHGYWKDLLNLLQIYVGGELLNPKLPNLGYESLNHPRMPCTKSRHEKRAHKEKIKNYLIKLRTLDSKEAARRREQRAREVQDRIETEIQEAHEKRVISRKKRHAKVVSLLNKDPKYRALHFTVARLFAEQLKADRSQLEKNRLKQSNFRYALSEGLSLAAKWAPSLYKAHDKQTLIATSIAEVLYPPEEYQDVGESRVHYLNKVRDLYRKEYLVPLRTALDCPERRMSRNEWKFIDFSHVPSICMQNNFGHFLLHAPDEFTAYLNKVINGKASVSGATLQPHELVGRVSILHQEKQGRITKLMEKYKDSKMQALIRKVQIDMANAQWKTLVQSIKESTAEDNATLGRSIAICDMSQSMYWNSNSGTKPILSAMGLSLVLSNLAKPPFNGTIISFSDEPQVIKIDPESPFNEQVNILEHSTPAYSTNLTAVFLDLLLPIAQKHNLKKEDMVNRLFVFSDMEFNESGRANEFETLYELTKRKYNEAGYELPEIVWWNLSGQRPASVGTNIAPKPVAANVKGCSMLSGYSASMLKSFLEGEVDNAVEEVKVDEEREGQGDRKSNEEKVSMTAEEFMFKQLEHESFKDLVVID</sequence>
<gene>
    <name evidence="5" type="ORF">EC973_008762</name>
</gene>
<feature type="domain" description="DUF7788" evidence="4">
    <location>
        <begin position="535"/>
        <end position="760"/>
    </location>
</feature>
<dbReference type="Pfam" id="PF25043">
    <property type="entry name" value="DUF7788"/>
    <property type="match status" value="1"/>
</dbReference>
<feature type="region of interest" description="Disordered" evidence="2">
    <location>
        <begin position="732"/>
        <end position="752"/>
    </location>
</feature>
<name>A0A8H7BT72_9FUNG</name>
<evidence type="ECO:0000256" key="1">
    <source>
        <dbReference type="SAM" id="Coils"/>
    </source>
</evidence>
<organism evidence="5 6">
    <name type="scientific">Apophysomyces ossiformis</name>
    <dbReference type="NCBI Taxonomy" id="679940"/>
    <lineage>
        <taxon>Eukaryota</taxon>
        <taxon>Fungi</taxon>
        <taxon>Fungi incertae sedis</taxon>
        <taxon>Mucoromycota</taxon>
        <taxon>Mucoromycotina</taxon>
        <taxon>Mucoromycetes</taxon>
        <taxon>Mucorales</taxon>
        <taxon>Mucorineae</taxon>
        <taxon>Mucoraceae</taxon>
        <taxon>Apophysomyces</taxon>
    </lineage>
</organism>
<reference evidence="5" key="1">
    <citation type="submission" date="2020-01" db="EMBL/GenBank/DDBJ databases">
        <title>Genome Sequencing of Three Apophysomyces-Like Fungal Strains Confirms a Novel Fungal Genus in the Mucoromycota with divergent Burkholderia-like Endosymbiotic Bacteria.</title>
        <authorList>
            <person name="Stajich J.E."/>
            <person name="Macias A.M."/>
            <person name="Carter-House D."/>
            <person name="Lovett B."/>
            <person name="Kasson L.R."/>
            <person name="Berry K."/>
            <person name="Grigoriev I."/>
            <person name="Chang Y."/>
            <person name="Spatafora J."/>
            <person name="Kasson M.T."/>
        </authorList>
    </citation>
    <scope>NUCLEOTIDE SEQUENCE</scope>
    <source>
        <strain evidence="5">NRRL A-21654</strain>
    </source>
</reference>
<accession>A0A8H7BT72</accession>
<dbReference type="InterPro" id="IPR011205">
    <property type="entry name" value="UCP015417_vWA"/>
</dbReference>
<dbReference type="InterPro" id="IPR056690">
    <property type="entry name" value="DUF7788"/>
</dbReference>
<evidence type="ECO:0000313" key="6">
    <source>
        <dbReference type="Proteomes" id="UP000605846"/>
    </source>
</evidence>
<evidence type="ECO:0000259" key="3">
    <source>
        <dbReference type="Pfam" id="PF11443"/>
    </source>
</evidence>
<dbReference type="PANTHER" id="PTHR31373:SF27">
    <property type="entry name" value="TROVE DOMAIN-CONTAINING PROTEIN"/>
    <property type="match status" value="1"/>
</dbReference>
<feature type="domain" description="DUF2828" evidence="3">
    <location>
        <begin position="67"/>
        <end position="524"/>
    </location>
</feature>
<evidence type="ECO:0000259" key="4">
    <source>
        <dbReference type="Pfam" id="PF25043"/>
    </source>
</evidence>
<dbReference type="Gene3D" id="3.40.50.410">
    <property type="entry name" value="von Willebrand factor, type A domain"/>
    <property type="match status" value="1"/>
</dbReference>